<gene>
    <name evidence="1" type="ORF">OPT61_g5218</name>
</gene>
<keyword evidence="2" id="KW-1185">Reference proteome</keyword>
<organism evidence="1 2">
    <name type="scientific">Boeremia exigua</name>
    <dbReference type="NCBI Taxonomy" id="749465"/>
    <lineage>
        <taxon>Eukaryota</taxon>
        <taxon>Fungi</taxon>
        <taxon>Dikarya</taxon>
        <taxon>Ascomycota</taxon>
        <taxon>Pezizomycotina</taxon>
        <taxon>Dothideomycetes</taxon>
        <taxon>Pleosporomycetidae</taxon>
        <taxon>Pleosporales</taxon>
        <taxon>Pleosporineae</taxon>
        <taxon>Didymellaceae</taxon>
        <taxon>Boeremia</taxon>
    </lineage>
</organism>
<protein>
    <submittedName>
        <fullName evidence="1">Uncharacterized protein</fullName>
    </submittedName>
</protein>
<sequence>MLGRNDKTTFGVDVDIDSPRYRAGKVRDMLLQSGILLQYSAYDYGCAEYYNPQIIEVGEFWENVDEVASEIGDLTPTSIIVPELNGWVESKSPADFSAVRVLQCREEQCGYSSAEHKPAILTRIPSMQKRTHLPVDAALPATHTPAQNPNPKCRSFTPHTTHLELPFFPSATHPRHLRSHTTQWVEEERSRERRPPMPRPPPADPPGTPSTSGRRPVVVGIVAMAWTASAKLERRDKMPEPGRFFPSRYYNRQIIEHEKKLKEQKEQGL</sequence>
<comment type="caution">
    <text evidence="1">The sequence shown here is derived from an EMBL/GenBank/DDBJ whole genome shotgun (WGS) entry which is preliminary data.</text>
</comment>
<evidence type="ECO:0000313" key="2">
    <source>
        <dbReference type="Proteomes" id="UP001153331"/>
    </source>
</evidence>
<dbReference type="Proteomes" id="UP001153331">
    <property type="component" value="Unassembled WGS sequence"/>
</dbReference>
<name>A0ACC2IBB0_9PLEO</name>
<reference evidence="1" key="1">
    <citation type="submission" date="2022-11" db="EMBL/GenBank/DDBJ databases">
        <title>Genome Sequence of Boeremia exigua.</title>
        <authorList>
            <person name="Buettner E."/>
        </authorList>
    </citation>
    <scope>NUCLEOTIDE SEQUENCE</scope>
    <source>
        <strain evidence="1">CU02</strain>
    </source>
</reference>
<dbReference type="EMBL" id="JAPHNI010000327">
    <property type="protein sequence ID" value="KAJ8112407.1"/>
    <property type="molecule type" value="Genomic_DNA"/>
</dbReference>
<accession>A0ACC2IBB0</accession>
<proteinExistence type="predicted"/>
<evidence type="ECO:0000313" key="1">
    <source>
        <dbReference type="EMBL" id="KAJ8112407.1"/>
    </source>
</evidence>